<organism evidence="2 3">
    <name type="scientific">Myriangium duriaei CBS 260.36</name>
    <dbReference type="NCBI Taxonomy" id="1168546"/>
    <lineage>
        <taxon>Eukaryota</taxon>
        <taxon>Fungi</taxon>
        <taxon>Dikarya</taxon>
        <taxon>Ascomycota</taxon>
        <taxon>Pezizomycotina</taxon>
        <taxon>Dothideomycetes</taxon>
        <taxon>Dothideomycetidae</taxon>
        <taxon>Myriangiales</taxon>
        <taxon>Myriangiaceae</taxon>
        <taxon>Myriangium</taxon>
    </lineage>
</organism>
<feature type="region of interest" description="Disordered" evidence="1">
    <location>
        <begin position="71"/>
        <end position="99"/>
    </location>
</feature>
<gene>
    <name evidence="2" type="ORF">K461DRAFT_266361</name>
</gene>
<evidence type="ECO:0000313" key="3">
    <source>
        <dbReference type="Proteomes" id="UP000799439"/>
    </source>
</evidence>
<dbReference type="Proteomes" id="UP000799439">
    <property type="component" value="Unassembled WGS sequence"/>
</dbReference>
<sequence>MWGRGGKKIVWEGRADGRIITTTRTLRRTGKVQGKRRTSAQEVAGGHGQPTRRRRSLSVWQCSAAHLQFRAQARAQASTSPKIPNYPPGSASQSPASPTAGGLMTLSAWGLGGRTMRTFGESGPLLPSLSRSSGPRVVAAPDHVPVGNGLWRFVIPGCFRRPSHFPLSLGSTPRPPDFLQPVKSWTDMCRKFSRKVNGLQHGGLRHREIAEKGDMRKIENAQSLANRCGRTRRVSAVSGRLSEHDVRAVPGRSAAGNSRFRSDKMVPCVCGHNISTPDAAWTNGATPTGNVCSDSAFATPGLVAACCLVGAEAS</sequence>
<reference evidence="2" key="1">
    <citation type="journal article" date="2020" name="Stud. Mycol.">
        <title>101 Dothideomycetes genomes: a test case for predicting lifestyles and emergence of pathogens.</title>
        <authorList>
            <person name="Haridas S."/>
            <person name="Albert R."/>
            <person name="Binder M."/>
            <person name="Bloem J."/>
            <person name="Labutti K."/>
            <person name="Salamov A."/>
            <person name="Andreopoulos B."/>
            <person name="Baker S."/>
            <person name="Barry K."/>
            <person name="Bills G."/>
            <person name="Bluhm B."/>
            <person name="Cannon C."/>
            <person name="Castanera R."/>
            <person name="Culley D."/>
            <person name="Daum C."/>
            <person name="Ezra D."/>
            <person name="Gonzalez J."/>
            <person name="Henrissat B."/>
            <person name="Kuo A."/>
            <person name="Liang C."/>
            <person name="Lipzen A."/>
            <person name="Lutzoni F."/>
            <person name="Magnuson J."/>
            <person name="Mondo S."/>
            <person name="Nolan M."/>
            <person name="Ohm R."/>
            <person name="Pangilinan J."/>
            <person name="Park H.-J."/>
            <person name="Ramirez L."/>
            <person name="Alfaro M."/>
            <person name="Sun H."/>
            <person name="Tritt A."/>
            <person name="Yoshinaga Y."/>
            <person name="Zwiers L.-H."/>
            <person name="Turgeon B."/>
            <person name="Goodwin S."/>
            <person name="Spatafora J."/>
            <person name="Crous P."/>
            <person name="Grigoriev I."/>
        </authorList>
    </citation>
    <scope>NUCLEOTIDE SEQUENCE</scope>
    <source>
        <strain evidence="2">CBS 260.36</strain>
    </source>
</reference>
<proteinExistence type="predicted"/>
<accession>A0A9P4J591</accession>
<name>A0A9P4J591_9PEZI</name>
<dbReference type="AlphaFoldDB" id="A0A9P4J591"/>
<evidence type="ECO:0000256" key="1">
    <source>
        <dbReference type="SAM" id="MobiDB-lite"/>
    </source>
</evidence>
<comment type="caution">
    <text evidence="2">The sequence shown here is derived from an EMBL/GenBank/DDBJ whole genome shotgun (WGS) entry which is preliminary data.</text>
</comment>
<protein>
    <submittedName>
        <fullName evidence="2">Uncharacterized protein</fullName>
    </submittedName>
</protein>
<dbReference type="EMBL" id="ML996083">
    <property type="protein sequence ID" value="KAF2155034.1"/>
    <property type="molecule type" value="Genomic_DNA"/>
</dbReference>
<feature type="compositionally biased region" description="Low complexity" evidence="1">
    <location>
        <begin position="88"/>
        <end position="99"/>
    </location>
</feature>
<keyword evidence="3" id="KW-1185">Reference proteome</keyword>
<feature type="region of interest" description="Disordered" evidence="1">
    <location>
        <begin position="27"/>
        <end position="57"/>
    </location>
</feature>
<feature type="compositionally biased region" description="Basic residues" evidence="1">
    <location>
        <begin position="27"/>
        <end position="38"/>
    </location>
</feature>
<evidence type="ECO:0000313" key="2">
    <source>
        <dbReference type="EMBL" id="KAF2155034.1"/>
    </source>
</evidence>